<dbReference type="InterPro" id="IPR001214">
    <property type="entry name" value="SET_dom"/>
</dbReference>
<dbReference type="InterPro" id="IPR050447">
    <property type="entry name" value="Erg6_SMT_methyltransf"/>
</dbReference>
<dbReference type="Pfam" id="PF00856">
    <property type="entry name" value="SET"/>
    <property type="match status" value="1"/>
</dbReference>
<dbReference type="InterPro" id="IPR029063">
    <property type="entry name" value="SAM-dependent_MTases_sf"/>
</dbReference>
<dbReference type="InterPro" id="IPR013216">
    <property type="entry name" value="Methyltransf_11"/>
</dbReference>
<dbReference type="CDD" id="cd02440">
    <property type="entry name" value="AdoMet_MTases"/>
    <property type="match status" value="1"/>
</dbReference>
<dbReference type="SUPFAM" id="SSF53335">
    <property type="entry name" value="S-adenosyl-L-methionine-dependent methyltransferases"/>
    <property type="match status" value="1"/>
</dbReference>
<accession>A0A3R7HRH0</accession>
<dbReference type="FunFam" id="3.40.50.150:FF:000348">
    <property type="entry name" value="S-adenosyl-methionine-sterol-C-methyltransferas (AFU_orthologue AFUA_4G09190)"/>
    <property type="match status" value="1"/>
</dbReference>
<organism evidence="4 5">
    <name type="scientific">Aspergillus turcosus</name>
    <dbReference type="NCBI Taxonomy" id="1245748"/>
    <lineage>
        <taxon>Eukaryota</taxon>
        <taxon>Fungi</taxon>
        <taxon>Dikarya</taxon>
        <taxon>Ascomycota</taxon>
        <taxon>Pezizomycotina</taxon>
        <taxon>Eurotiomycetes</taxon>
        <taxon>Eurotiomycetidae</taxon>
        <taxon>Eurotiales</taxon>
        <taxon>Aspergillaceae</taxon>
        <taxon>Aspergillus</taxon>
        <taxon>Aspergillus subgen. Fumigati</taxon>
    </lineage>
</organism>
<dbReference type="STRING" id="1245748.A0A3R7HRH0"/>
<keyword evidence="5" id="KW-1185">Reference proteome</keyword>
<dbReference type="SUPFAM" id="SSF82199">
    <property type="entry name" value="SET domain"/>
    <property type="match status" value="1"/>
</dbReference>
<evidence type="ECO:0000256" key="2">
    <source>
        <dbReference type="SAM" id="MobiDB-lite"/>
    </source>
</evidence>
<dbReference type="GO" id="GO:0005783">
    <property type="term" value="C:endoplasmic reticulum"/>
    <property type="evidence" value="ECO:0007669"/>
    <property type="project" value="TreeGrafter"/>
</dbReference>
<sequence length="970" mass="107862">MDVPLVSQLCSLLGNQHFPSQLASILSNHKANQSHESKDHLVLRIEASICTKDASAQARSSPPDSILLDEEPLTPKSIQNEEAHPPKRHKTVSGLRPSRHLEPAGTTVESPEPDHSDDTPPIEDQDTVSASVRQVHSDTGFPQRRKAGQDNAAPVLEPTSTDKLIAGIWRQMYSPVKLSRTPSVVEPTINIRTGVSGEVFRAVNTLCMKYYNQSQSSRALEMIVQAYWIECYEARIAVIRLENPHLSGTEARMTALKEACAVLNWKEKDLRNRMAIWRGYKEIKDAGGWPSLIFASSGVYRFCKYRTGFGEGFSTRLRHIRSSLEVAADTLHPEWRDLLHVIGQGGTRRQYHGHPHEWVTVTGEAALPLHATYAHLNLPNGFQYRFIDECVLDTTVFGEDPRRVPDLDPDICQVCKSKQADDVEQNQCSCFPTLFGGVKGPAPVQIFSTASGKNNGVVARVNFDRGAAIGEFVGLITNGISGVDVMVGGTKGRTYQIYQGEMGNFTRFINHSCRPNSQFQRFYWRGQERIIVVSRGIVAGREITVDYSDHYWKQLNKSAITAIIMMETQTTTPALASSRQSGRGSESSSSVDVIAQEKQKVAAAAAGAAAAGAATSTASKDRPDLHNSASPKRWKTFWTAFRYLQHLTPKQVDDFMASYVIYNLDWSDEKQMIETLGPNYQEKVGDCLKAYYGVLNHLCALGDVEKMYIPPFMSKKATVLENQLLYEESIARDIGLGPGDKVLDLGCGRGRVAAHMTQFSGGAQVTGINIDPNQIAQAQKFNDKRGFQNKFVVQDFNSLPLPFEDETFDAFYQIQALSLCKDLTALFREIYRVVKPGAKISLLDWVSLPAYDPSNPEHAELMRRVKPLIGAVGTPTPEILERALADAGFTVLRSDNASLDGLQAPLIDTVDFYFRSMRQVILGLVKVHALPHHFKTLINRLCLDGQAFVKMDRMRLCSTSYRIIAQKPLR</sequence>
<dbReference type="InterPro" id="IPR046341">
    <property type="entry name" value="SET_dom_sf"/>
</dbReference>
<evidence type="ECO:0000256" key="1">
    <source>
        <dbReference type="ARBA" id="ARBA00022679"/>
    </source>
</evidence>
<dbReference type="CDD" id="cd08161">
    <property type="entry name" value="SET"/>
    <property type="match status" value="1"/>
</dbReference>
<evidence type="ECO:0000313" key="4">
    <source>
        <dbReference type="EMBL" id="RLL94869.1"/>
    </source>
</evidence>
<proteinExistence type="predicted"/>
<name>A0A3R7HRH0_9EURO</name>
<dbReference type="PANTHER" id="PTHR44068">
    <property type="entry name" value="ZGC:194242"/>
    <property type="match status" value="1"/>
</dbReference>
<feature type="domain" description="SET" evidence="3">
    <location>
        <begin position="442"/>
        <end position="548"/>
    </location>
</feature>
<dbReference type="PANTHER" id="PTHR44068:SF4">
    <property type="entry name" value="S-ADENOSYL-METHIONINE-STEROL-C-METHYLTRANSFERAS (AFU_ORTHOLOGUE AFUA_4G09190)"/>
    <property type="match status" value="1"/>
</dbReference>
<dbReference type="GO" id="GO:0006696">
    <property type="term" value="P:ergosterol biosynthetic process"/>
    <property type="evidence" value="ECO:0007669"/>
    <property type="project" value="TreeGrafter"/>
</dbReference>
<dbReference type="Gene3D" id="3.40.50.150">
    <property type="entry name" value="Vaccinia Virus protein VP39"/>
    <property type="match status" value="1"/>
</dbReference>
<comment type="caution">
    <text evidence="4">The sequence shown here is derived from an EMBL/GenBank/DDBJ whole genome shotgun (WGS) entry which is preliminary data.</text>
</comment>
<keyword evidence="1" id="KW-0808">Transferase</keyword>
<protein>
    <recommendedName>
        <fullName evidence="3">SET domain-containing protein</fullName>
    </recommendedName>
</protein>
<dbReference type="SMART" id="SM00317">
    <property type="entry name" value="SET"/>
    <property type="match status" value="1"/>
</dbReference>
<dbReference type="AlphaFoldDB" id="A0A3R7HRH0"/>
<gene>
    <name evidence="4" type="ORF">CFD26_104579</name>
</gene>
<dbReference type="GO" id="GO:0003838">
    <property type="term" value="F:sterol 24-C-methyltransferase activity"/>
    <property type="evidence" value="ECO:0007669"/>
    <property type="project" value="TreeGrafter"/>
</dbReference>
<dbReference type="PROSITE" id="PS50280">
    <property type="entry name" value="SET"/>
    <property type="match status" value="1"/>
</dbReference>
<dbReference type="Pfam" id="PF08241">
    <property type="entry name" value="Methyltransf_11"/>
    <property type="match status" value="1"/>
</dbReference>
<evidence type="ECO:0000259" key="3">
    <source>
        <dbReference type="PROSITE" id="PS50280"/>
    </source>
</evidence>
<dbReference type="OrthoDB" id="540004at2759"/>
<reference evidence="4 5" key="1">
    <citation type="submission" date="2018-08" db="EMBL/GenBank/DDBJ databases">
        <title>Draft genome sequences of two Aspergillus turcosus clinical strains isolated from bronchoalveolar lavage fluid: one azole-susceptible and the other azole-resistant.</title>
        <authorList>
            <person name="Parent-Michaud M."/>
            <person name="Dufresne P.J."/>
            <person name="Fournier E."/>
            <person name="Martineau C."/>
            <person name="Moreira S."/>
            <person name="Perkins V."/>
            <person name="De Repentigny L."/>
            <person name="Dufresne S.F."/>
        </authorList>
    </citation>
    <scope>NUCLEOTIDE SEQUENCE [LARGE SCALE GENOMIC DNA]</scope>
    <source>
        <strain evidence="4">HMR AF 1038</strain>
    </source>
</reference>
<evidence type="ECO:0000313" key="5">
    <source>
        <dbReference type="Proteomes" id="UP000215289"/>
    </source>
</evidence>
<dbReference type="Gene3D" id="2.170.270.10">
    <property type="entry name" value="SET domain"/>
    <property type="match status" value="1"/>
</dbReference>
<dbReference type="EMBL" id="NIDN02000180">
    <property type="protein sequence ID" value="RLL94869.1"/>
    <property type="molecule type" value="Genomic_DNA"/>
</dbReference>
<dbReference type="Proteomes" id="UP000215289">
    <property type="component" value="Unassembled WGS sequence"/>
</dbReference>
<feature type="region of interest" description="Disordered" evidence="2">
    <location>
        <begin position="76"/>
        <end position="157"/>
    </location>
</feature>